<name>A0A7S4JAY3_9STRA</name>
<gene>
    <name evidence="2" type="ORF">OAUR00152_LOCUS25123</name>
</gene>
<proteinExistence type="predicted"/>
<dbReference type="EMBL" id="HBKQ01036474">
    <property type="protein sequence ID" value="CAE2257930.1"/>
    <property type="molecule type" value="Transcribed_RNA"/>
</dbReference>
<evidence type="ECO:0000313" key="2">
    <source>
        <dbReference type="EMBL" id="CAE2257930.1"/>
    </source>
</evidence>
<evidence type="ECO:0000256" key="1">
    <source>
        <dbReference type="SAM" id="Phobius"/>
    </source>
</evidence>
<keyword evidence="1" id="KW-1133">Transmembrane helix</keyword>
<organism evidence="2">
    <name type="scientific">Odontella aurita</name>
    <dbReference type="NCBI Taxonomy" id="265563"/>
    <lineage>
        <taxon>Eukaryota</taxon>
        <taxon>Sar</taxon>
        <taxon>Stramenopiles</taxon>
        <taxon>Ochrophyta</taxon>
        <taxon>Bacillariophyta</taxon>
        <taxon>Mediophyceae</taxon>
        <taxon>Biddulphiophycidae</taxon>
        <taxon>Eupodiscales</taxon>
        <taxon>Odontellaceae</taxon>
        <taxon>Odontella</taxon>
    </lineage>
</organism>
<accession>A0A7S4JAY3</accession>
<protein>
    <submittedName>
        <fullName evidence="2">Uncharacterized protein</fullName>
    </submittedName>
</protein>
<keyword evidence="1" id="KW-0812">Transmembrane</keyword>
<reference evidence="2" key="1">
    <citation type="submission" date="2021-01" db="EMBL/GenBank/DDBJ databases">
        <authorList>
            <person name="Corre E."/>
            <person name="Pelletier E."/>
            <person name="Niang G."/>
            <person name="Scheremetjew M."/>
            <person name="Finn R."/>
            <person name="Kale V."/>
            <person name="Holt S."/>
            <person name="Cochrane G."/>
            <person name="Meng A."/>
            <person name="Brown T."/>
            <person name="Cohen L."/>
        </authorList>
    </citation>
    <scope>NUCLEOTIDE SEQUENCE</scope>
    <source>
        <strain evidence="2">Isolate 1302-5</strain>
    </source>
</reference>
<feature type="transmembrane region" description="Helical" evidence="1">
    <location>
        <begin position="12"/>
        <end position="31"/>
    </location>
</feature>
<dbReference type="AlphaFoldDB" id="A0A7S4JAY3"/>
<keyword evidence="1" id="KW-0472">Membrane</keyword>
<sequence>MIESNHRRPADWSMVRLATFIITIVVGFNLVRNSDQSFQQIEAPFQDVKAPSSLSMHITGGLPDSDSSSVQQGNIDPKVVYGHVHEAKTGGTSLNGMLAARYERVCGNKGYSFDAYQSNVRRKQKIQNDTVKQLKRGFHRSRVPHFIMDERGYENCDWISKEIGWFWWKKFVKWPLHIELHVPCREPVDHLMSKCNFKGNTFDCSGDLATEVEKCMLKHARARFHYNLTNLNNTSIKCFDYNITFTKYMDLMDKTLQRKRMPIEYAFRATNRRRKFATECIWQNDTLRLAVEKYLIEKYPYYNFCDACIGSKEDMFAA</sequence>